<dbReference type="InterPro" id="IPR006674">
    <property type="entry name" value="HD_domain"/>
</dbReference>
<dbReference type="PANTHER" id="PTHR47545:SF1">
    <property type="entry name" value="MULTIFUNCTIONAL CCA PROTEIN"/>
    <property type="match status" value="1"/>
</dbReference>
<proteinExistence type="predicted"/>
<feature type="domain" description="HD" evidence="2">
    <location>
        <begin position="33"/>
        <end position="132"/>
    </location>
</feature>
<dbReference type="PANTHER" id="PTHR47545">
    <property type="entry name" value="MULTIFUNCTIONAL CCA PROTEIN"/>
    <property type="match status" value="1"/>
</dbReference>
<dbReference type="InterPro" id="IPR050124">
    <property type="entry name" value="tRNA_CCA-adding_enzyme"/>
</dbReference>
<dbReference type="InterPro" id="IPR003607">
    <property type="entry name" value="HD/PDEase_dom"/>
</dbReference>
<evidence type="ECO:0000313" key="3">
    <source>
        <dbReference type="EMBL" id="KKM94053.1"/>
    </source>
</evidence>
<evidence type="ECO:0000256" key="1">
    <source>
        <dbReference type="ARBA" id="ARBA00022741"/>
    </source>
</evidence>
<dbReference type="Gene3D" id="1.10.3210.10">
    <property type="entry name" value="Hypothetical protein af1432"/>
    <property type="match status" value="1"/>
</dbReference>
<dbReference type="SUPFAM" id="SSF109604">
    <property type="entry name" value="HD-domain/PDEase-like"/>
    <property type="match status" value="1"/>
</dbReference>
<dbReference type="AlphaFoldDB" id="A0A0F9LL03"/>
<dbReference type="GO" id="GO:0000166">
    <property type="term" value="F:nucleotide binding"/>
    <property type="evidence" value="ECO:0007669"/>
    <property type="project" value="UniProtKB-KW"/>
</dbReference>
<comment type="caution">
    <text evidence="3">The sequence shown here is derived from an EMBL/GenBank/DDBJ whole genome shotgun (WGS) entry which is preliminary data.</text>
</comment>
<sequence>MIYNDEIFDILFDVLEGTQGIVQMDEHHPEGDVFNHSLQVLYWAFKETDDTDLILAAMLHDIGKAENSLGHEKIAIELLKDHVSVKTLWLIEHHMRIWYLILGEMRRLGKVRYLIRHPWLPELVQLARWDKLGRNPRRIIKYDRQYIKDRLNKCVERKYIIN</sequence>
<organism evidence="3">
    <name type="scientific">marine sediment metagenome</name>
    <dbReference type="NCBI Taxonomy" id="412755"/>
    <lineage>
        <taxon>unclassified sequences</taxon>
        <taxon>metagenomes</taxon>
        <taxon>ecological metagenomes</taxon>
    </lineage>
</organism>
<dbReference type="EMBL" id="LAZR01006188">
    <property type="protein sequence ID" value="KKM94053.1"/>
    <property type="molecule type" value="Genomic_DNA"/>
</dbReference>
<keyword evidence="1" id="KW-0547">Nucleotide-binding</keyword>
<name>A0A0F9LL03_9ZZZZ</name>
<dbReference type="Pfam" id="PF01966">
    <property type="entry name" value="HD"/>
    <property type="match status" value="1"/>
</dbReference>
<protein>
    <recommendedName>
        <fullName evidence="2">HD domain-containing protein</fullName>
    </recommendedName>
</protein>
<evidence type="ECO:0000259" key="2">
    <source>
        <dbReference type="Pfam" id="PF01966"/>
    </source>
</evidence>
<gene>
    <name evidence="3" type="ORF">LCGC14_1202130</name>
</gene>
<accession>A0A0F9LL03</accession>
<dbReference type="CDD" id="cd00077">
    <property type="entry name" value="HDc"/>
    <property type="match status" value="1"/>
</dbReference>
<reference evidence="3" key="1">
    <citation type="journal article" date="2015" name="Nature">
        <title>Complex archaea that bridge the gap between prokaryotes and eukaryotes.</title>
        <authorList>
            <person name="Spang A."/>
            <person name="Saw J.H."/>
            <person name="Jorgensen S.L."/>
            <person name="Zaremba-Niedzwiedzka K."/>
            <person name="Martijn J."/>
            <person name="Lind A.E."/>
            <person name="van Eijk R."/>
            <person name="Schleper C."/>
            <person name="Guy L."/>
            <person name="Ettema T.J."/>
        </authorList>
    </citation>
    <scope>NUCLEOTIDE SEQUENCE</scope>
</reference>